<comment type="caution">
    <text evidence="1">The sequence shown here is derived from an EMBL/GenBank/DDBJ whole genome shotgun (WGS) entry which is preliminary data.</text>
</comment>
<evidence type="ECO:0000313" key="1">
    <source>
        <dbReference type="EMBL" id="KKN52229.1"/>
    </source>
</evidence>
<proteinExistence type="predicted"/>
<organism evidence="1">
    <name type="scientific">marine sediment metagenome</name>
    <dbReference type="NCBI Taxonomy" id="412755"/>
    <lineage>
        <taxon>unclassified sequences</taxon>
        <taxon>metagenomes</taxon>
        <taxon>ecological metagenomes</taxon>
    </lineage>
</organism>
<dbReference type="AlphaFoldDB" id="A0A0F9RBG0"/>
<name>A0A0F9RBG0_9ZZZZ</name>
<protein>
    <submittedName>
        <fullName evidence="1">Uncharacterized protein</fullName>
    </submittedName>
</protein>
<reference evidence="1" key="1">
    <citation type="journal article" date="2015" name="Nature">
        <title>Complex archaea that bridge the gap between prokaryotes and eukaryotes.</title>
        <authorList>
            <person name="Spang A."/>
            <person name="Saw J.H."/>
            <person name="Jorgensen S.L."/>
            <person name="Zaremba-Niedzwiedzka K."/>
            <person name="Martijn J."/>
            <person name="Lind A.E."/>
            <person name="van Eijk R."/>
            <person name="Schleper C."/>
            <person name="Guy L."/>
            <person name="Ettema T.J."/>
        </authorList>
    </citation>
    <scope>NUCLEOTIDE SEQUENCE</scope>
</reference>
<sequence>MSNIPIESLENINNSCRNMLDNLGDVRPYSVDHEDVENFCLDLEDDVKSIEHHISVIRQMNDKYNK</sequence>
<accession>A0A0F9RBG0</accession>
<dbReference type="EMBL" id="LAZR01001027">
    <property type="protein sequence ID" value="KKN52229.1"/>
    <property type="molecule type" value="Genomic_DNA"/>
</dbReference>
<gene>
    <name evidence="1" type="ORF">LCGC14_0614490</name>
</gene>